<keyword evidence="10" id="KW-1185">Reference proteome</keyword>
<keyword evidence="2" id="KW-0479">Metal-binding</keyword>
<dbReference type="Pfam" id="PF12874">
    <property type="entry name" value="zf-met"/>
    <property type="match status" value="3"/>
</dbReference>
<dbReference type="InterPro" id="IPR051845">
    <property type="entry name" value="Znf385"/>
</dbReference>
<dbReference type="PANTHER" id="PTHR23067:SF12">
    <property type="entry name" value="ZINC FINGER PROTEIN 385D"/>
    <property type="match status" value="1"/>
</dbReference>
<evidence type="ECO:0000256" key="3">
    <source>
        <dbReference type="ARBA" id="ARBA00022737"/>
    </source>
</evidence>
<evidence type="ECO:0000259" key="8">
    <source>
        <dbReference type="PROSITE" id="PS00028"/>
    </source>
</evidence>
<dbReference type="SMART" id="SM00451">
    <property type="entry name" value="ZnF_U1"/>
    <property type="match status" value="3"/>
</dbReference>
<dbReference type="GO" id="GO:0008270">
    <property type="term" value="F:zinc ion binding"/>
    <property type="evidence" value="ECO:0007669"/>
    <property type="project" value="UniProtKB-KW"/>
</dbReference>
<feature type="compositionally biased region" description="Acidic residues" evidence="7">
    <location>
        <begin position="181"/>
        <end position="190"/>
    </location>
</feature>
<feature type="compositionally biased region" description="Basic and acidic residues" evidence="7">
    <location>
        <begin position="170"/>
        <end position="180"/>
    </location>
</feature>
<dbReference type="InterPro" id="IPR036236">
    <property type="entry name" value="Znf_C2H2_sf"/>
</dbReference>
<dbReference type="SUPFAM" id="SSF57667">
    <property type="entry name" value="beta-beta-alpha zinc fingers"/>
    <property type="match status" value="3"/>
</dbReference>
<dbReference type="SMART" id="SM00355">
    <property type="entry name" value="ZnF_C2H2"/>
    <property type="match status" value="3"/>
</dbReference>
<sequence length="391" mass="42070">MYFGNVCHSVLTPLSRPTLGRTQTSPDAKPLLPFHLLPGFTDMDHVHKALIGPSFGLTSPLKRKASSCGVCRLRFNSEAQASSHYSGTKHAKKLKAWDTPDSKIRTSEPVAKETTSQILSSPCSQPSSSDTTSGEPSASNPTSEAASSSSGHSETVKAPSDLSLSPSPKLPERETQRDGEVEVAPEGETEEEKAIRLLYCSLCKVAVNSASQLQAHNSGTKHKTMLEARSGDGAIKSFPRTGVKAKSAAPPELSTGLQNKTFHCEICDVHVNSETQLKQHISSRRHKDRAAGKPAKPKFSPYTPTQRHQSFQAIHLALQKNQDLTKPLAPCLLQRQLSIAAAMATLPSFSLRPPSNSNPAVFQSQPLPQALLHPAPGPICSTHTPVLFSPY</sequence>
<proteinExistence type="predicted"/>
<name>A0A6G0HSH9_LARCR</name>
<evidence type="ECO:0000256" key="2">
    <source>
        <dbReference type="ARBA" id="ARBA00022723"/>
    </source>
</evidence>
<protein>
    <submittedName>
        <fullName evidence="9">Zinc finger protein 385D</fullName>
    </submittedName>
</protein>
<feature type="region of interest" description="Disordered" evidence="7">
    <location>
        <begin position="233"/>
        <end position="254"/>
    </location>
</feature>
<dbReference type="EMBL" id="REGW02000019">
    <property type="protein sequence ID" value="KAE8282037.1"/>
    <property type="molecule type" value="Genomic_DNA"/>
</dbReference>
<evidence type="ECO:0000256" key="7">
    <source>
        <dbReference type="SAM" id="MobiDB-lite"/>
    </source>
</evidence>
<evidence type="ECO:0000313" key="10">
    <source>
        <dbReference type="Proteomes" id="UP000424527"/>
    </source>
</evidence>
<dbReference type="GO" id="GO:0003676">
    <property type="term" value="F:nucleic acid binding"/>
    <property type="evidence" value="ECO:0007669"/>
    <property type="project" value="InterPro"/>
</dbReference>
<keyword evidence="3" id="KW-0677">Repeat</keyword>
<dbReference type="Proteomes" id="UP000424527">
    <property type="component" value="Unassembled WGS sequence"/>
</dbReference>
<dbReference type="InterPro" id="IPR013087">
    <property type="entry name" value="Znf_C2H2_type"/>
</dbReference>
<dbReference type="PANTHER" id="PTHR23067">
    <property type="entry name" value="DOUBLE-STRANDED RNA-BINDING ZINC FINGER PROTEIN"/>
    <property type="match status" value="1"/>
</dbReference>
<dbReference type="GO" id="GO:0005634">
    <property type="term" value="C:nucleus"/>
    <property type="evidence" value="ECO:0007669"/>
    <property type="project" value="UniProtKB-SubCell"/>
</dbReference>
<dbReference type="AlphaFoldDB" id="A0A6G0HSH9"/>
<feature type="region of interest" description="Disordered" evidence="7">
    <location>
        <begin position="278"/>
        <end position="304"/>
    </location>
</feature>
<keyword evidence="6" id="KW-0539">Nucleus</keyword>
<evidence type="ECO:0000256" key="1">
    <source>
        <dbReference type="ARBA" id="ARBA00004123"/>
    </source>
</evidence>
<keyword evidence="5" id="KW-0862">Zinc</keyword>
<dbReference type="InterPro" id="IPR003604">
    <property type="entry name" value="Matrin/U1-like-C_Znf_C2H2"/>
</dbReference>
<feature type="compositionally biased region" description="Low complexity" evidence="7">
    <location>
        <begin position="116"/>
        <end position="167"/>
    </location>
</feature>
<reference evidence="9 10" key="1">
    <citation type="submission" date="2019-07" db="EMBL/GenBank/DDBJ databases">
        <title>Chromosome genome assembly for large yellow croaker.</title>
        <authorList>
            <person name="Xiao S."/>
        </authorList>
    </citation>
    <scope>NUCLEOTIDE SEQUENCE [LARGE SCALE GENOMIC DNA]</scope>
    <source>
        <strain evidence="9">JMULYC20181020</strain>
        <tissue evidence="9">Muscle</tissue>
    </source>
</reference>
<accession>A0A6G0HSH9</accession>
<dbReference type="PROSITE" id="PS00028">
    <property type="entry name" value="ZINC_FINGER_C2H2_1"/>
    <property type="match status" value="1"/>
</dbReference>
<evidence type="ECO:0000256" key="6">
    <source>
        <dbReference type="ARBA" id="ARBA00023242"/>
    </source>
</evidence>
<evidence type="ECO:0000313" key="9">
    <source>
        <dbReference type="EMBL" id="KAE8282037.1"/>
    </source>
</evidence>
<dbReference type="FunFam" id="3.30.160.60:FF:000293">
    <property type="entry name" value="zinc finger protein 385B isoform X3"/>
    <property type="match status" value="1"/>
</dbReference>
<dbReference type="Gene3D" id="3.30.160.60">
    <property type="entry name" value="Classic Zinc Finger"/>
    <property type="match status" value="3"/>
</dbReference>
<gene>
    <name evidence="9" type="ORF">D5F01_LYC19427</name>
</gene>
<feature type="domain" description="C2H2-type" evidence="8">
    <location>
        <begin position="264"/>
        <end position="286"/>
    </location>
</feature>
<evidence type="ECO:0000256" key="4">
    <source>
        <dbReference type="ARBA" id="ARBA00022771"/>
    </source>
</evidence>
<comment type="caution">
    <text evidence="9">The sequence shown here is derived from an EMBL/GenBank/DDBJ whole genome shotgun (WGS) entry which is preliminary data.</text>
</comment>
<feature type="region of interest" description="Disordered" evidence="7">
    <location>
        <begin position="81"/>
        <end position="190"/>
    </location>
</feature>
<evidence type="ECO:0000256" key="5">
    <source>
        <dbReference type="ARBA" id="ARBA00022833"/>
    </source>
</evidence>
<comment type="subcellular location">
    <subcellularLocation>
        <location evidence="1">Nucleus</location>
    </subcellularLocation>
</comment>
<feature type="compositionally biased region" description="Basic and acidic residues" evidence="7">
    <location>
        <begin position="95"/>
        <end position="106"/>
    </location>
</feature>
<keyword evidence="4" id="KW-0863">Zinc-finger</keyword>
<organism evidence="9 10">
    <name type="scientific">Larimichthys crocea</name>
    <name type="common">Large yellow croaker</name>
    <name type="synonym">Pseudosciaena crocea</name>
    <dbReference type="NCBI Taxonomy" id="215358"/>
    <lineage>
        <taxon>Eukaryota</taxon>
        <taxon>Metazoa</taxon>
        <taxon>Chordata</taxon>
        <taxon>Craniata</taxon>
        <taxon>Vertebrata</taxon>
        <taxon>Euteleostomi</taxon>
        <taxon>Actinopterygii</taxon>
        <taxon>Neopterygii</taxon>
        <taxon>Teleostei</taxon>
        <taxon>Neoteleostei</taxon>
        <taxon>Acanthomorphata</taxon>
        <taxon>Eupercaria</taxon>
        <taxon>Sciaenidae</taxon>
        <taxon>Larimichthys</taxon>
    </lineage>
</organism>